<keyword evidence="3" id="KW-1185">Reference proteome</keyword>
<dbReference type="Gene3D" id="3.40.630.30">
    <property type="match status" value="1"/>
</dbReference>
<reference evidence="2 3" key="1">
    <citation type="submission" date="2016-10" db="EMBL/GenBank/DDBJ databases">
        <authorList>
            <person name="de Groot N.N."/>
        </authorList>
    </citation>
    <scope>NUCLEOTIDE SEQUENCE [LARGE SCALE GENOMIC DNA]</scope>
    <source>
        <strain evidence="2 3">DSM 28010</strain>
    </source>
</reference>
<protein>
    <submittedName>
        <fullName evidence="2">Acetyltransferase (GNAT) family protein</fullName>
    </submittedName>
</protein>
<dbReference type="OrthoDB" id="8450419at2"/>
<dbReference type="Proteomes" id="UP000199340">
    <property type="component" value="Unassembled WGS sequence"/>
</dbReference>
<keyword evidence="2" id="KW-0808">Transferase</keyword>
<evidence type="ECO:0000259" key="1">
    <source>
        <dbReference type="PROSITE" id="PS51186"/>
    </source>
</evidence>
<sequence>MIDHATPADIDAISDMLGEVTVPLFDRHDGCVLVYRLQAVPRGYLAWRSDDTRGRVRLVHVFVEPNFRRHGMARRMIARFEAEIARSGATGWFARTRDAGPSARALMRRIGADGADGVFEKRLQTPHSSSSRATIPR</sequence>
<name>A0A1G8IJ69_9RHOB</name>
<dbReference type="SUPFAM" id="SSF55729">
    <property type="entry name" value="Acyl-CoA N-acyltransferases (Nat)"/>
    <property type="match status" value="1"/>
</dbReference>
<feature type="domain" description="N-acetyltransferase" evidence="1">
    <location>
        <begin position="1"/>
        <end position="137"/>
    </location>
</feature>
<evidence type="ECO:0000313" key="2">
    <source>
        <dbReference type="EMBL" id="SDI18944.1"/>
    </source>
</evidence>
<dbReference type="InterPro" id="IPR000182">
    <property type="entry name" value="GNAT_dom"/>
</dbReference>
<dbReference type="PROSITE" id="PS51186">
    <property type="entry name" value="GNAT"/>
    <property type="match status" value="1"/>
</dbReference>
<proteinExistence type="predicted"/>
<accession>A0A1G8IJ69</accession>
<dbReference type="GO" id="GO:0016747">
    <property type="term" value="F:acyltransferase activity, transferring groups other than amino-acyl groups"/>
    <property type="evidence" value="ECO:0007669"/>
    <property type="project" value="InterPro"/>
</dbReference>
<evidence type="ECO:0000313" key="3">
    <source>
        <dbReference type="Proteomes" id="UP000199340"/>
    </source>
</evidence>
<dbReference type="EMBL" id="FNEB01000001">
    <property type="protein sequence ID" value="SDI18944.1"/>
    <property type="molecule type" value="Genomic_DNA"/>
</dbReference>
<organism evidence="2 3">
    <name type="scientific">Lutimaribacter saemankumensis</name>
    <dbReference type="NCBI Taxonomy" id="490829"/>
    <lineage>
        <taxon>Bacteria</taxon>
        <taxon>Pseudomonadati</taxon>
        <taxon>Pseudomonadota</taxon>
        <taxon>Alphaproteobacteria</taxon>
        <taxon>Rhodobacterales</taxon>
        <taxon>Roseobacteraceae</taxon>
        <taxon>Lutimaribacter</taxon>
    </lineage>
</organism>
<gene>
    <name evidence="2" type="ORF">SAMN05421850_101943</name>
</gene>
<dbReference type="CDD" id="cd04301">
    <property type="entry name" value="NAT_SF"/>
    <property type="match status" value="1"/>
</dbReference>
<dbReference type="InterPro" id="IPR016181">
    <property type="entry name" value="Acyl_CoA_acyltransferase"/>
</dbReference>
<dbReference type="AlphaFoldDB" id="A0A1G8IJ69"/>
<dbReference type="Pfam" id="PF00583">
    <property type="entry name" value="Acetyltransf_1"/>
    <property type="match status" value="1"/>
</dbReference>
<dbReference type="RefSeq" id="WP_090026885.1">
    <property type="nucleotide sequence ID" value="NZ_FNEB01000001.1"/>
</dbReference>